<comment type="caution">
    <text evidence="1">The sequence shown here is derived from an EMBL/GenBank/DDBJ whole genome shotgun (WGS) entry which is preliminary data.</text>
</comment>
<proteinExistence type="predicted"/>
<organism evidence="1 2">
    <name type="scientific">Aldrovandia affinis</name>
    <dbReference type="NCBI Taxonomy" id="143900"/>
    <lineage>
        <taxon>Eukaryota</taxon>
        <taxon>Metazoa</taxon>
        <taxon>Chordata</taxon>
        <taxon>Craniata</taxon>
        <taxon>Vertebrata</taxon>
        <taxon>Euteleostomi</taxon>
        <taxon>Actinopterygii</taxon>
        <taxon>Neopterygii</taxon>
        <taxon>Teleostei</taxon>
        <taxon>Notacanthiformes</taxon>
        <taxon>Halosauridae</taxon>
        <taxon>Aldrovandia</taxon>
    </lineage>
</organism>
<sequence>MEVLMMYTQLQDDNPFASLTSTSQPITAAKLPDCHLTLVPLSSQGSSPMFTCGGSFGASSLS</sequence>
<dbReference type="Proteomes" id="UP001221898">
    <property type="component" value="Unassembled WGS sequence"/>
</dbReference>
<name>A0AAD7RJ52_9TELE</name>
<evidence type="ECO:0000313" key="1">
    <source>
        <dbReference type="EMBL" id="KAJ8384832.1"/>
    </source>
</evidence>
<accession>A0AAD7RJ52</accession>
<dbReference type="AlphaFoldDB" id="A0AAD7RJ52"/>
<evidence type="ECO:0000313" key="2">
    <source>
        <dbReference type="Proteomes" id="UP001221898"/>
    </source>
</evidence>
<protein>
    <submittedName>
        <fullName evidence="1">Uncharacterized protein</fullName>
    </submittedName>
</protein>
<feature type="non-terminal residue" evidence="1">
    <location>
        <position position="62"/>
    </location>
</feature>
<reference evidence="1" key="1">
    <citation type="journal article" date="2023" name="Science">
        <title>Genome structures resolve the early diversification of teleost fishes.</title>
        <authorList>
            <person name="Parey E."/>
            <person name="Louis A."/>
            <person name="Montfort J."/>
            <person name="Bouchez O."/>
            <person name="Roques C."/>
            <person name="Iampietro C."/>
            <person name="Lluch J."/>
            <person name="Castinel A."/>
            <person name="Donnadieu C."/>
            <person name="Desvignes T."/>
            <person name="Floi Bucao C."/>
            <person name="Jouanno E."/>
            <person name="Wen M."/>
            <person name="Mejri S."/>
            <person name="Dirks R."/>
            <person name="Jansen H."/>
            <person name="Henkel C."/>
            <person name="Chen W.J."/>
            <person name="Zahm M."/>
            <person name="Cabau C."/>
            <person name="Klopp C."/>
            <person name="Thompson A.W."/>
            <person name="Robinson-Rechavi M."/>
            <person name="Braasch I."/>
            <person name="Lecointre G."/>
            <person name="Bobe J."/>
            <person name="Postlethwait J.H."/>
            <person name="Berthelot C."/>
            <person name="Roest Crollius H."/>
            <person name="Guiguen Y."/>
        </authorList>
    </citation>
    <scope>NUCLEOTIDE SEQUENCE</scope>
    <source>
        <strain evidence="1">NC1722</strain>
    </source>
</reference>
<dbReference type="EMBL" id="JAINUG010000264">
    <property type="protein sequence ID" value="KAJ8384832.1"/>
    <property type="molecule type" value="Genomic_DNA"/>
</dbReference>
<gene>
    <name evidence="1" type="ORF">AAFF_G00198190</name>
</gene>
<keyword evidence="2" id="KW-1185">Reference proteome</keyword>